<dbReference type="Proteomes" id="UP000326354">
    <property type="component" value="Chromosome"/>
</dbReference>
<organism evidence="3 4">
    <name type="scientific">Uabimicrobium amorphum</name>
    <dbReference type="NCBI Taxonomy" id="2596890"/>
    <lineage>
        <taxon>Bacteria</taxon>
        <taxon>Pseudomonadati</taxon>
        <taxon>Planctomycetota</taxon>
        <taxon>Candidatus Uabimicrobiia</taxon>
        <taxon>Candidatus Uabimicrobiales</taxon>
        <taxon>Candidatus Uabimicrobiaceae</taxon>
        <taxon>Candidatus Uabimicrobium</taxon>
    </lineage>
</organism>
<dbReference type="InterPro" id="IPR050982">
    <property type="entry name" value="Auxin_biosynth/cation_transpt"/>
</dbReference>
<protein>
    <submittedName>
        <fullName evidence="3">Monooxygenase</fullName>
    </submittedName>
</protein>
<dbReference type="RefSeq" id="WP_151967338.1">
    <property type="nucleotide sequence ID" value="NZ_AP019860.1"/>
</dbReference>
<dbReference type="PANTHER" id="PTHR43539:SF89">
    <property type="entry name" value="NAD(P)-BINDING DOMAIN-CONTAINING PROTEIN"/>
    <property type="match status" value="1"/>
</dbReference>
<dbReference type="PRINTS" id="PR00469">
    <property type="entry name" value="PNDRDTASEII"/>
</dbReference>
<keyword evidence="4" id="KW-1185">Reference proteome</keyword>
<evidence type="ECO:0000313" key="3">
    <source>
        <dbReference type="EMBL" id="BBM83123.1"/>
    </source>
</evidence>
<feature type="transmembrane region" description="Helical" evidence="2">
    <location>
        <begin position="7"/>
        <end position="26"/>
    </location>
</feature>
<keyword evidence="2" id="KW-1133">Transmembrane helix</keyword>
<gene>
    <name evidence="3" type="ORF">UABAM_01474</name>
</gene>
<keyword evidence="3" id="KW-0503">Monooxygenase</keyword>
<keyword evidence="2" id="KW-0812">Transmembrane</keyword>
<reference evidence="3 4" key="1">
    <citation type="submission" date="2019-08" db="EMBL/GenBank/DDBJ databases">
        <title>Complete genome sequence of Candidatus Uab amorphum.</title>
        <authorList>
            <person name="Shiratori T."/>
            <person name="Suzuki S."/>
            <person name="Kakizawa Y."/>
            <person name="Ishida K."/>
        </authorList>
    </citation>
    <scope>NUCLEOTIDE SEQUENCE [LARGE SCALE GENOMIC DNA]</scope>
    <source>
        <strain evidence="3 4">SRT547</strain>
    </source>
</reference>
<dbReference type="SUPFAM" id="SSF51905">
    <property type="entry name" value="FAD/NAD(P)-binding domain"/>
    <property type="match status" value="2"/>
</dbReference>
<keyword evidence="1" id="KW-0560">Oxidoreductase</keyword>
<dbReference type="Pfam" id="PF13738">
    <property type="entry name" value="Pyr_redox_3"/>
    <property type="match status" value="1"/>
</dbReference>
<name>A0A5S9IJR3_UABAM</name>
<dbReference type="PANTHER" id="PTHR43539">
    <property type="entry name" value="FLAVIN-BINDING MONOOXYGENASE-LIKE PROTEIN (AFU_ORTHOLOGUE AFUA_4G09220)"/>
    <property type="match status" value="1"/>
</dbReference>
<dbReference type="GO" id="GO:0050660">
    <property type="term" value="F:flavin adenine dinucleotide binding"/>
    <property type="evidence" value="ECO:0007669"/>
    <property type="project" value="TreeGrafter"/>
</dbReference>
<sequence>MRKKNKEFDVIIVGAGAAGLGVAIVLKKLGINHVILEKHSVGSSFKKWPKETRFISPSFTGNFFKMPDLNAISPKTSPAFNLLTEHPSGKEFARYLEGIAKFYKLPVETNIEVKTVQDKQDFFSINTSNGEYKSKFVIWAAGEYQYPRKMSFQGDHHCTHYSEISSFSDIKGEDCIVIGGYESGFDATVHLVKSGKKVTLIDASNYLNVVNSDSSYSLSPFTRDRVREVANNYTYHKNTKVQEVKFDKEVYVVKTTKKTFTTKNKPINCTGFMSSLFHVQELFNFKDGYPILNNYDESTRTNNLFLVGPQVKHRNALFCFIYKYRQRFAIVAETIAKRNKISRKLIKEILHEYQDGNFYLEDLSCCDEECTC</sequence>
<evidence type="ECO:0000313" key="4">
    <source>
        <dbReference type="Proteomes" id="UP000326354"/>
    </source>
</evidence>
<proteinExistence type="predicted"/>
<dbReference type="Gene3D" id="3.50.50.60">
    <property type="entry name" value="FAD/NAD(P)-binding domain"/>
    <property type="match status" value="2"/>
</dbReference>
<accession>A0A5S9IJR3</accession>
<dbReference type="KEGG" id="uam:UABAM_01474"/>
<dbReference type="EMBL" id="AP019860">
    <property type="protein sequence ID" value="BBM83123.1"/>
    <property type="molecule type" value="Genomic_DNA"/>
</dbReference>
<dbReference type="GO" id="GO:0004497">
    <property type="term" value="F:monooxygenase activity"/>
    <property type="evidence" value="ECO:0007669"/>
    <property type="project" value="UniProtKB-KW"/>
</dbReference>
<keyword evidence="2" id="KW-0472">Membrane</keyword>
<dbReference type="InterPro" id="IPR036188">
    <property type="entry name" value="FAD/NAD-bd_sf"/>
</dbReference>
<evidence type="ECO:0000256" key="1">
    <source>
        <dbReference type="ARBA" id="ARBA00023002"/>
    </source>
</evidence>
<evidence type="ECO:0000256" key="2">
    <source>
        <dbReference type="SAM" id="Phobius"/>
    </source>
</evidence>
<dbReference type="OrthoDB" id="178899at2"/>
<dbReference type="AlphaFoldDB" id="A0A5S9IJR3"/>